<dbReference type="AlphaFoldDB" id="A0A4V6S1A6"/>
<gene>
    <name evidence="2" type="ORF">EW146_g8440</name>
</gene>
<dbReference type="Proteomes" id="UP000310158">
    <property type="component" value="Unassembled WGS sequence"/>
</dbReference>
<evidence type="ECO:0000256" key="1">
    <source>
        <dbReference type="SAM" id="MobiDB-lite"/>
    </source>
</evidence>
<feature type="compositionally biased region" description="Low complexity" evidence="1">
    <location>
        <begin position="34"/>
        <end position="44"/>
    </location>
</feature>
<name>A0A4V6S1A6_9AGAM</name>
<comment type="caution">
    <text evidence="2">The sequence shown here is derived from an EMBL/GenBank/DDBJ whole genome shotgun (WGS) entry which is preliminary data.</text>
</comment>
<evidence type="ECO:0000313" key="2">
    <source>
        <dbReference type="EMBL" id="THH10253.1"/>
    </source>
</evidence>
<protein>
    <submittedName>
        <fullName evidence="2">Uncharacterized protein</fullName>
    </submittedName>
</protein>
<dbReference type="EMBL" id="SGPL01000584">
    <property type="protein sequence ID" value="THH10253.1"/>
    <property type="molecule type" value="Genomic_DNA"/>
</dbReference>
<organism evidence="2 3">
    <name type="scientific">Bondarzewia mesenterica</name>
    <dbReference type="NCBI Taxonomy" id="1095465"/>
    <lineage>
        <taxon>Eukaryota</taxon>
        <taxon>Fungi</taxon>
        <taxon>Dikarya</taxon>
        <taxon>Basidiomycota</taxon>
        <taxon>Agaricomycotina</taxon>
        <taxon>Agaricomycetes</taxon>
        <taxon>Russulales</taxon>
        <taxon>Bondarzewiaceae</taxon>
        <taxon>Bondarzewia</taxon>
    </lineage>
</organism>
<feature type="region of interest" description="Disordered" evidence="1">
    <location>
        <begin position="27"/>
        <end position="79"/>
    </location>
</feature>
<proteinExistence type="predicted"/>
<accession>A0A4V6S1A6</accession>
<reference evidence="2 3" key="1">
    <citation type="submission" date="2019-02" db="EMBL/GenBank/DDBJ databases">
        <title>Genome sequencing of the rare red list fungi Bondarzewia mesenterica.</title>
        <authorList>
            <person name="Buettner E."/>
            <person name="Kellner H."/>
        </authorList>
    </citation>
    <scope>NUCLEOTIDE SEQUENCE [LARGE SCALE GENOMIC DNA]</scope>
    <source>
        <strain evidence="2 3">DSM 108281</strain>
    </source>
</reference>
<keyword evidence="3" id="KW-1185">Reference proteome</keyword>
<sequence length="114" mass="12235">MTSLPSFVELMASLGLEDEASFPHFSPVCCRPRSSSNATSSSSTQDDEPASPRQQHHPTGKYLLVPSHHTRSSSAGIDLDLDVPSVSRRGRGRYAPYSAAHVSDPPVYLALPAT</sequence>
<dbReference type="OrthoDB" id="3233824at2759"/>
<evidence type="ECO:0000313" key="3">
    <source>
        <dbReference type="Proteomes" id="UP000310158"/>
    </source>
</evidence>